<feature type="compositionally biased region" description="Polar residues" evidence="1">
    <location>
        <begin position="41"/>
        <end position="58"/>
    </location>
</feature>
<keyword evidence="3" id="KW-1185">Reference proteome</keyword>
<dbReference type="EMBL" id="CP001013">
    <property type="protein sequence ID" value="ACB33421.1"/>
    <property type="molecule type" value="Genomic_DNA"/>
</dbReference>
<protein>
    <submittedName>
        <fullName evidence="2">Uncharacterized protein</fullName>
    </submittedName>
</protein>
<organism evidence="2 3">
    <name type="scientific">Leptothrix cholodnii (strain ATCC 51168 / LMG 8142 / SP-6)</name>
    <name type="common">Leptothrix discophora (strain SP-6)</name>
    <dbReference type="NCBI Taxonomy" id="395495"/>
    <lineage>
        <taxon>Bacteria</taxon>
        <taxon>Pseudomonadati</taxon>
        <taxon>Pseudomonadota</taxon>
        <taxon>Betaproteobacteria</taxon>
        <taxon>Burkholderiales</taxon>
        <taxon>Sphaerotilaceae</taxon>
        <taxon>Leptothrix</taxon>
    </lineage>
</organism>
<accession>B1Y4I2</accession>
<gene>
    <name evidence="2" type="ordered locus">Lcho_1152</name>
</gene>
<sequence length="303" mass="32367">MPKRFQSTPASFPASDFLAPVMSISLAMFQSTPASFPASDLNASNDSTDNGKFQSTPASFPASDQHEASYGRPQPSFNPRPPVSRRATSSSVPSCCASDVSIHARQFPGERLLVSGGTECVTMFQSTPASFPASDAMGGAGCPAPLRFNPRPPVSRRATRTGAGQVAVVGVVSIHARQFPGERLPSKLGINRLDTFQSTPASFPASDDSEPVTQATCASFQSTPASFPASDVLASVVQMAITGFNPRPPVSRRATLYCQPGSPRLHVSIHARQFPGERLAHRHRLIDHMRVSIHARQFPGERP</sequence>
<dbReference type="AlphaFoldDB" id="B1Y4I2"/>
<feature type="region of interest" description="Disordered" evidence="1">
    <location>
        <begin position="37"/>
        <end position="91"/>
    </location>
</feature>
<evidence type="ECO:0000256" key="1">
    <source>
        <dbReference type="SAM" id="MobiDB-lite"/>
    </source>
</evidence>
<dbReference type="KEGG" id="lch:Lcho_1152"/>
<proteinExistence type="predicted"/>
<evidence type="ECO:0000313" key="3">
    <source>
        <dbReference type="Proteomes" id="UP000001693"/>
    </source>
</evidence>
<dbReference type="HOGENOM" id="CLU_917631_0_0_4"/>
<evidence type="ECO:0000313" key="2">
    <source>
        <dbReference type="EMBL" id="ACB33421.1"/>
    </source>
</evidence>
<name>B1Y4I2_LEPCP</name>
<dbReference type="Proteomes" id="UP000001693">
    <property type="component" value="Chromosome"/>
</dbReference>
<reference evidence="2 3" key="1">
    <citation type="submission" date="2008-03" db="EMBL/GenBank/DDBJ databases">
        <title>Complete sequence of Leptothrix cholodnii SP-6.</title>
        <authorList>
            <consortium name="US DOE Joint Genome Institute"/>
            <person name="Copeland A."/>
            <person name="Lucas S."/>
            <person name="Lapidus A."/>
            <person name="Glavina del Rio T."/>
            <person name="Dalin E."/>
            <person name="Tice H."/>
            <person name="Bruce D."/>
            <person name="Goodwin L."/>
            <person name="Pitluck S."/>
            <person name="Chertkov O."/>
            <person name="Brettin T."/>
            <person name="Detter J.C."/>
            <person name="Han C."/>
            <person name="Kuske C.R."/>
            <person name="Schmutz J."/>
            <person name="Larimer F."/>
            <person name="Land M."/>
            <person name="Hauser L."/>
            <person name="Kyrpides N."/>
            <person name="Lykidis A."/>
            <person name="Emerson D."/>
            <person name="Richardson P."/>
        </authorList>
    </citation>
    <scope>NUCLEOTIDE SEQUENCE [LARGE SCALE GENOMIC DNA]</scope>
    <source>
        <strain evidence="3">ATCC 51168 / LMG 8142 / SP-6</strain>
    </source>
</reference>